<evidence type="ECO:0000313" key="2">
    <source>
        <dbReference type="Proteomes" id="UP000094469"/>
    </source>
</evidence>
<accession>A0A1E5HGW4</accession>
<comment type="caution">
    <text evidence="1">The sequence shown here is derived from an EMBL/GenBank/DDBJ whole genome shotgun (WGS) entry which is preliminary data.</text>
</comment>
<reference evidence="2" key="1">
    <citation type="submission" date="2016-09" db="EMBL/GenBank/DDBJ databases">
        <authorList>
            <person name="Gulvik C.A."/>
        </authorList>
    </citation>
    <scope>NUCLEOTIDE SEQUENCE [LARGE SCALE GENOMIC DNA]</scope>
    <source>
        <strain evidence="2">LMG 26676</strain>
    </source>
</reference>
<name>A0A1E5HGW4_9ENTE</name>
<evidence type="ECO:0000313" key="1">
    <source>
        <dbReference type="EMBL" id="OEG23860.1"/>
    </source>
</evidence>
<dbReference type="AlphaFoldDB" id="A0A1E5HGW4"/>
<keyword evidence="2" id="KW-1185">Reference proteome</keyword>
<proteinExistence type="predicted"/>
<sequence length="71" mass="8080">MKHQIPPTAKNNTSISIPASVFLTFKNIVNYTAPLAKIQELPKFIKTTIRYSSNPKKNETKTEQQFCLTLI</sequence>
<dbReference type="EMBL" id="MIKC01000001">
    <property type="protein sequence ID" value="OEG23860.1"/>
    <property type="molecule type" value="Genomic_DNA"/>
</dbReference>
<dbReference type="RefSeq" id="WP_069638593.1">
    <property type="nucleotide sequence ID" value="NZ_NHTL01000001.1"/>
</dbReference>
<gene>
    <name evidence="1" type="ORF">BCR24_00435</name>
</gene>
<protein>
    <submittedName>
        <fullName evidence="1">Uncharacterized protein</fullName>
    </submittedName>
</protein>
<dbReference type="Proteomes" id="UP000094469">
    <property type="component" value="Unassembled WGS sequence"/>
</dbReference>
<dbReference type="STRING" id="1131292.BCR24_00435"/>
<organism evidence="1 2">
    <name type="scientific">Enterococcus ureilyticus</name>
    <dbReference type="NCBI Taxonomy" id="1131292"/>
    <lineage>
        <taxon>Bacteria</taxon>
        <taxon>Bacillati</taxon>
        <taxon>Bacillota</taxon>
        <taxon>Bacilli</taxon>
        <taxon>Lactobacillales</taxon>
        <taxon>Enterococcaceae</taxon>
        <taxon>Enterococcus</taxon>
    </lineage>
</organism>